<comment type="caution">
    <text evidence="1">The sequence shown here is derived from an EMBL/GenBank/DDBJ whole genome shotgun (WGS) entry which is preliminary data.</text>
</comment>
<dbReference type="RefSeq" id="WP_188582890.1">
    <property type="nucleotide sequence ID" value="NZ_BMDZ01000112.1"/>
</dbReference>
<gene>
    <name evidence="1" type="ORF">GCM10011505_48520</name>
</gene>
<sequence>MTCKTLVKVPFDITHWRNVASEMFPNGLPTPSSNQPPQWLFNGHPKTAQQSLHVAAARLLGYRWPRQTGSDFHDCPAIGADGLEAYVDGDGIVCLSALKGEAPAEQRLNALLAGAFGAEWSAGKLANLLVDVGYAGKSLDDWLRDGFFTQHCELFLQRPFIWHIWDGRRDGFHALVNYHRLAAPNGEGQRTLEKLIYSYLGEWIDRQRADQKVGVEGADARLAHAEHLRAELTKIFEGEPPYDIFVRWKPHHEQPIGWDPDINDGVRMNIRPFMTARPLGAKTNGACILRATPKIKWDKDRGKEPNRAKADYPWFWGWDETTPDFAGGATFDGNRWNDLHYSRAVKQAARTRHATKAGAKP</sequence>
<organism evidence="1 2">
    <name type="scientific">Tistrella bauzanensis</name>
    <dbReference type="NCBI Taxonomy" id="657419"/>
    <lineage>
        <taxon>Bacteria</taxon>
        <taxon>Pseudomonadati</taxon>
        <taxon>Pseudomonadota</taxon>
        <taxon>Alphaproteobacteria</taxon>
        <taxon>Geminicoccales</taxon>
        <taxon>Geminicoccaceae</taxon>
        <taxon>Tistrella</taxon>
    </lineage>
</organism>
<evidence type="ECO:0000313" key="1">
    <source>
        <dbReference type="EMBL" id="GGB62187.1"/>
    </source>
</evidence>
<reference evidence="2" key="1">
    <citation type="journal article" date="2019" name="Int. J. Syst. Evol. Microbiol.">
        <title>The Global Catalogue of Microorganisms (GCM) 10K type strain sequencing project: providing services to taxonomists for standard genome sequencing and annotation.</title>
        <authorList>
            <consortium name="The Broad Institute Genomics Platform"/>
            <consortium name="The Broad Institute Genome Sequencing Center for Infectious Disease"/>
            <person name="Wu L."/>
            <person name="Ma J."/>
        </authorList>
    </citation>
    <scope>NUCLEOTIDE SEQUENCE [LARGE SCALE GENOMIC DNA]</scope>
    <source>
        <strain evidence="2">CGMCC 1.10188</strain>
    </source>
</reference>
<dbReference type="EMBL" id="BMDZ01000112">
    <property type="protein sequence ID" value="GGB62187.1"/>
    <property type="molecule type" value="Genomic_DNA"/>
</dbReference>
<protein>
    <submittedName>
        <fullName evidence="1">Uncharacterized protein</fullName>
    </submittedName>
</protein>
<evidence type="ECO:0000313" key="2">
    <source>
        <dbReference type="Proteomes" id="UP000603352"/>
    </source>
</evidence>
<accession>A0ABQ1J7V4</accession>
<proteinExistence type="predicted"/>
<name>A0ABQ1J7V4_9PROT</name>
<dbReference type="Proteomes" id="UP000603352">
    <property type="component" value="Unassembled WGS sequence"/>
</dbReference>
<keyword evidence="2" id="KW-1185">Reference proteome</keyword>